<evidence type="ECO:0000313" key="1">
    <source>
        <dbReference type="EMBL" id="KAA0042732.1"/>
    </source>
</evidence>
<dbReference type="OrthoDB" id="1886670at2759"/>
<organism evidence="1 2">
    <name type="scientific">Cucumis melo var. makuwa</name>
    <name type="common">Oriental melon</name>
    <dbReference type="NCBI Taxonomy" id="1194695"/>
    <lineage>
        <taxon>Eukaryota</taxon>
        <taxon>Viridiplantae</taxon>
        <taxon>Streptophyta</taxon>
        <taxon>Embryophyta</taxon>
        <taxon>Tracheophyta</taxon>
        <taxon>Spermatophyta</taxon>
        <taxon>Magnoliopsida</taxon>
        <taxon>eudicotyledons</taxon>
        <taxon>Gunneridae</taxon>
        <taxon>Pentapetalae</taxon>
        <taxon>rosids</taxon>
        <taxon>fabids</taxon>
        <taxon>Cucurbitales</taxon>
        <taxon>Cucurbitaceae</taxon>
        <taxon>Benincaseae</taxon>
        <taxon>Cucumis</taxon>
    </lineage>
</organism>
<comment type="caution">
    <text evidence="1">The sequence shown here is derived from an EMBL/GenBank/DDBJ whole genome shotgun (WGS) entry which is preliminary data.</text>
</comment>
<accession>A0A5A7TH50</accession>
<proteinExistence type="predicted"/>
<dbReference type="SUPFAM" id="SSF54427">
    <property type="entry name" value="NTF2-like"/>
    <property type="match status" value="1"/>
</dbReference>
<dbReference type="AlphaFoldDB" id="A0A5A7TH50"/>
<dbReference type="Proteomes" id="UP000321393">
    <property type="component" value="Unassembled WGS sequence"/>
</dbReference>
<dbReference type="Gene3D" id="3.10.450.50">
    <property type="match status" value="1"/>
</dbReference>
<gene>
    <name evidence="1" type="ORF">E6C27_scaffold44G002310</name>
</gene>
<dbReference type="InterPro" id="IPR032710">
    <property type="entry name" value="NTF2-like_dom_sf"/>
</dbReference>
<evidence type="ECO:0000313" key="2">
    <source>
        <dbReference type="Proteomes" id="UP000321393"/>
    </source>
</evidence>
<dbReference type="PANTHER" id="PTHR33698:SF1">
    <property type="entry name" value="NUCLEAR TRANSPORT FACTOR 2 (NTF2) FAMILY PROTEIN"/>
    <property type="match status" value="1"/>
</dbReference>
<dbReference type="STRING" id="1194695.A0A5A7TH50"/>
<sequence>MIEIFYKCINEKNLKEMSTCISEDCLIEDSLFIEKFKGKKAAMSFIEKLTESMGPDVKFRIRTVYERRPSMAGAIWHLGYNETCDFIACKASSNLGMVDKSFSTTLGKEDIKDLYISLQTSLGQLFEELSNLHTSWDSTM</sequence>
<name>A0A5A7TH50_CUCMM</name>
<dbReference type="PANTHER" id="PTHR33698">
    <property type="entry name" value="NUCLEAR TRANSPORT FACTOR 2 (NTF2)-LIKE PROTEIN"/>
    <property type="match status" value="1"/>
</dbReference>
<reference evidence="1 2" key="1">
    <citation type="submission" date="2019-08" db="EMBL/GenBank/DDBJ databases">
        <title>Draft genome sequences of two oriental melons (Cucumis melo L. var makuwa).</title>
        <authorList>
            <person name="Kwon S.-Y."/>
        </authorList>
    </citation>
    <scope>NUCLEOTIDE SEQUENCE [LARGE SCALE GENOMIC DNA]</scope>
    <source>
        <strain evidence="2">cv. SW 3</strain>
        <tissue evidence="1">Leaf</tissue>
    </source>
</reference>
<dbReference type="EMBL" id="SSTE01015921">
    <property type="protein sequence ID" value="KAA0042732.1"/>
    <property type="molecule type" value="Genomic_DNA"/>
</dbReference>
<protein>
    <submittedName>
        <fullName evidence="1">Uncharacterized protein</fullName>
    </submittedName>
</protein>